<dbReference type="STRING" id="1245526.SAMN05216580_1796"/>
<dbReference type="GO" id="GO:0052621">
    <property type="term" value="F:diguanylate cyclase activity"/>
    <property type="evidence" value="ECO:0007669"/>
    <property type="project" value="UniProtKB-EC"/>
</dbReference>
<organism evidence="8 9">
    <name type="scientific">Geopseudomonas guangdongensis</name>
    <dbReference type="NCBI Taxonomy" id="1245526"/>
    <lineage>
        <taxon>Bacteria</taxon>
        <taxon>Pseudomonadati</taxon>
        <taxon>Pseudomonadota</taxon>
        <taxon>Gammaproteobacteria</taxon>
        <taxon>Pseudomonadales</taxon>
        <taxon>Pseudomonadaceae</taxon>
        <taxon>Geopseudomonas</taxon>
    </lineage>
</organism>
<dbReference type="PANTHER" id="PTHR45138">
    <property type="entry name" value="REGULATORY COMPONENTS OF SENSORY TRANSDUCTION SYSTEM"/>
    <property type="match status" value="1"/>
</dbReference>
<comment type="cofactor">
    <cofactor evidence="1">
        <name>Mg(2+)</name>
        <dbReference type="ChEBI" id="CHEBI:18420"/>
    </cofactor>
</comment>
<dbReference type="PROSITE" id="PS50887">
    <property type="entry name" value="GGDEF"/>
    <property type="match status" value="1"/>
</dbReference>
<evidence type="ECO:0000256" key="3">
    <source>
        <dbReference type="ARBA" id="ARBA00012528"/>
    </source>
</evidence>
<proteinExistence type="predicted"/>
<evidence type="ECO:0000256" key="4">
    <source>
        <dbReference type="ARBA" id="ARBA00034247"/>
    </source>
</evidence>
<protein>
    <recommendedName>
        <fullName evidence="3">diguanylate cyclase</fullName>
        <ecNumber evidence="3">2.7.7.65</ecNumber>
    </recommendedName>
</protein>
<keyword evidence="6" id="KW-0472">Membrane</keyword>
<dbReference type="Proteomes" id="UP000243063">
    <property type="component" value="Chromosome I"/>
</dbReference>
<dbReference type="GO" id="GO:0005886">
    <property type="term" value="C:plasma membrane"/>
    <property type="evidence" value="ECO:0007669"/>
    <property type="project" value="UniProtKB-SubCell"/>
</dbReference>
<dbReference type="Gene3D" id="6.10.340.10">
    <property type="match status" value="1"/>
</dbReference>
<evidence type="ECO:0000313" key="9">
    <source>
        <dbReference type="Proteomes" id="UP000243063"/>
    </source>
</evidence>
<dbReference type="InterPro" id="IPR050469">
    <property type="entry name" value="Diguanylate_Cyclase"/>
</dbReference>
<dbReference type="PANTHER" id="PTHR45138:SF9">
    <property type="entry name" value="DIGUANYLATE CYCLASE DGCM-RELATED"/>
    <property type="match status" value="1"/>
</dbReference>
<evidence type="ECO:0000256" key="5">
    <source>
        <dbReference type="SAM" id="Coils"/>
    </source>
</evidence>
<feature type="transmembrane region" description="Helical" evidence="6">
    <location>
        <begin position="260"/>
        <end position="279"/>
    </location>
</feature>
<accession>A0A1H2GHV2</accession>
<dbReference type="EC" id="2.7.7.65" evidence="3"/>
<dbReference type="AlphaFoldDB" id="A0A1H2GHV2"/>
<feature type="coiled-coil region" evidence="5">
    <location>
        <begin position="125"/>
        <end position="152"/>
    </location>
</feature>
<evidence type="ECO:0000313" key="8">
    <source>
        <dbReference type="EMBL" id="SDU19187.1"/>
    </source>
</evidence>
<dbReference type="GO" id="GO:0043709">
    <property type="term" value="P:cell adhesion involved in single-species biofilm formation"/>
    <property type="evidence" value="ECO:0007669"/>
    <property type="project" value="TreeGrafter"/>
</dbReference>
<dbReference type="RefSeq" id="WP_090213739.1">
    <property type="nucleotide sequence ID" value="NZ_LT629780.1"/>
</dbReference>
<gene>
    <name evidence="8" type="ORF">SAMN05216580_1796</name>
</gene>
<evidence type="ECO:0000256" key="2">
    <source>
        <dbReference type="ARBA" id="ARBA00004533"/>
    </source>
</evidence>
<reference evidence="9" key="1">
    <citation type="submission" date="2016-10" db="EMBL/GenBank/DDBJ databases">
        <authorList>
            <person name="Varghese N."/>
            <person name="Submissions S."/>
        </authorList>
    </citation>
    <scope>NUCLEOTIDE SEQUENCE [LARGE SCALE GENOMIC DNA]</scope>
    <source>
        <strain evidence="9">CCTCC 2012022</strain>
    </source>
</reference>
<keyword evidence="6" id="KW-1133">Transmembrane helix</keyword>
<comment type="catalytic activity">
    <reaction evidence="4">
        <text>2 GTP = 3',3'-c-di-GMP + 2 diphosphate</text>
        <dbReference type="Rhea" id="RHEA:24898"/>
        <dbReference type="ChEBI" id="CHEBI:33019"/>
        <dbReference type="ChEBI" id="CHEBI:37565"/>
        <dbReference type="ChEBI" id="CHEBI:58805"/>
        <dbReference type="EC" id="2.7.7.65"/>
    </reaction>
</comment>
<dbReference type="Gene3D" id="3.30.70.270">
    <property type="match status" value="1"/>
</dbReference>
<sequence length="513" mass="56413">MHPQRPPPSGPTSGFRPQLATTVQLGLFGVLLLFALAIWLSMPLLGGIVDKANQVRDEYLPELTRWRYNTQRVEQLYGFIQTLYWTSDSRAARSSRLQAQVLVDSFAFAPDSALAERAGQTLLHLQNLARLRDAQRDTLAALQQRAAALLAALPGDGGELARFAAASSHLGLIGSDWQALQQQAQALPDSGAPPGAQHLLGALQAQFGQLHALETQIGAEHRQALEQQKQLAATLNTDTALKTQQIATAVEHEASQVRRYGLLVLLLLGAITVLVLYAFQRHLLRPILLCNQALEQLNGERPVQLPPPTLFHELDTICHSVREYSNMTRQLQLANRELMQLSQQDGLTGLSNRRHFDAMLAAEHARASRHGHALTLILLDIDHFKKLNDRYGHLFGDDCLRHLGAVLTRSCQRAGDLAARYGGEEFALILPELNLEQSLALAERLRRSVAELVTRTDAGEPVSFTISAGLMYAEDCARHTPAGLILQADQALYRAKQHGRNRVEVAGESLVAG</sequence>
<dbReference type="NCBIfam" id="TIGR00254">
    <property type="entry name" value="GGDEF"/>
    <property type="match status" value="1"/>
</dbReference>
<dbReference type="EMBL" id="LT629780">
    <property type="protein sequence ID" value="SDU19187.1"/>
    <property type="molecule type" value="Genomic_DNA"/>
</dbReference>
<keyword evidence="5" id="KW-0175">Coiled coil</keyword>
<dbReference type="CDD" id="cd01949">
    <property type="entry name" value="GGDEF"/>
    <property type="match status" value="1"/>
</dbReference>
<evidence type="ECO:0000259" key="7">
    <source>
        <dbReference type="PROSITE" id="PS50887"/>
    </source>
</evidence>
<dbReference type="SMART" id="SM00267">
    <property type="entry name" value="GGDEF"/>
    <property type="match status" value="1"/>
</dbReference>
<dbReference type="OrthoDB" id="9812260at2"/>
<dbReference type="FunFam" id="3.30.70.270:FF:000001">
    <property type="entry name" value="Diguanylate cyclase domain protein"/>
    <property type="match status" value="1"/>
</dbReference>
<comment type="subcellular location">
    <subcellularLocation>
        <location evidence="2">Cell inner membrane</location>
    </subcellularLocation>
</comment>
<feature type="domain" description="GGDEF" evidence="7">
    <location>
        <begin position="372"/>
        <end position="508"/>
    </location>
</feature>
<dbReference type="Pfam" id="PF00990">
    <property type="entry name" value="GGDEF"/>
    <property type="match status" value="1"/>
</dbReference>
<name>A0A1H2GHV2_9GAMM</name>
<feature type="transmembrane region" description="Helical" evidence="6">
    <location>
        <begin position="25"/>
        <end position="49"/>
    </location>
</feature>
<dbReference type="InterPro" id="IPR000160">
    <property type="entry name" value="GGDEF_dom"/>
</dbReference>
<dbReference type="GO" id="GO:1902201">
    <property type="term" value="P:negative regulation of bacterial-type flagellum-dependent cell motility"/>
    <property type="evidence" value="ECO:0007669"/>
    <property type="project" value="TreeGrafter"/>
</dbReference>
<keyword evidence="6" id="KW-0812">Transmembrane</keyword>
<dbReference type="SUPFAM" id="SSF55073">
    <property type="entry name" value="Nucleotide cyclase"/>
    <property type="match status" value="1"/>
</dbReference>
<dbReference type="InterPro" id="IPR043128">
    <property type="entry name" value="Rev_trsase/Diguanyl_cyclase"/>
</dbReference>
<dbReference type="InterPro" id="IPR029787">
    <property type="entry name" value="Nucleotide_cyclase"/>
</dbReference>
<evidence type="ECO:0000256" key="1">
    <source>
        <dbReference type="ARBA" id="ARBA00001946"/>
    </source>
</evidence>
<evidence type="ECO:0000256" key="6">
    <source>
        <dbReference type="SAM" id="Phobius"/>
    </source>
</evidence>
<keyword evidence="9" id="KW-1185">Reference proteome</keyword>